<evidence type="ECO:0008006" key="3">
    <source>
        <dbReference type="Google" id="ProtNLM"/>
    </source>
</evidence>
<gene>
    <name evidence="1" type="ORF">R3P38DRAFT_2878414</name>
</gene>
<accession>A0AAW0CYA8</accession>
<organism evidence="1 2">
    <name type="scientific">Favolaschia claudopus</name>
    <dbReference type="NCBI Taxonomy" id="2862362"/>
    <lineage>
        <taxon>Eukaryota</taxon>
        <taxon>Fungi</taxon>
        <taxon>Dikarya</taxon>
        <taxon>Basidiomycota</taxon>
        <taxon>Agaricomycotina</taxon>
        <taxon>Agaricomycetes</taxon>
        <taxon>Agaricomycetidae</taxon>
        <taxon>Agaricales</taxon>
        <taxon>Marasmiineae</taxon>
        <taxon>Mycenaceae</taxon>
        <taxon>Favolaschia</taxon>
    </lineage>
</organism>
<protein>
    <recommendedName>
        <fullName evidence="3">Secreted protein</fullName>
    </recommendedName>
</protein>
<reference evidence="1 2" key="1">
    <citation type="journal article" date="2024" name="J Genomics">
        <title>Draft genome sequencing and assembly of Favolaschia claudopus CIRM-BRFM 2984 isolated from oak limbs.</title>
        <authorList>
            <person name="Navarro D."/>
            <person name="Drula E."/>
            <person name="Chaduli D."/>
            <person name="Cazenave R."/>
            <person name="Ahrendt S."/>
            <person name="Wang J."/>
            <person name="Lipzen A."/>
            <person name="Daum C."/>
            <person name="Barry K."/>
            <person name="Grigoriev I.V."/>
            <person name="Favel A."/>
            <person name="Rosso M.N."/>
            <person name="Martin F."/>
        </authorList>
    </citation>
    <scope>NUCLEOTIDE SEQUENCE [LARGE SCALE GENOMIC DNA]</scope>
    <source>
        <strain evidence="1 2">CIRM-BRFM 2984</strain>
    </source>
</reference>
<proteinExistence type="predicted"/>
<evidence type="ECO:0000313" key="2">
    <source>
        <dbReference type="Proteomes" id="UP001362999"/>
    </source>
</evidence>
<comment type="caution">
    <text evidence="1">The sequence shown here is derived from an EMBL/GenBank/DDBJ whole genome shotgun (WGS) entry which is preliminary data.</text>
</comment>
<keyword evidence="2" id="KW-1185">Reference proteome</keyword>
<evidence type="ECO:0000313" key="1">
    <source>
        <dbReference type="EMBL" id="KAK7044370.1"/>
    </source>
</evidence>
<dbReference type="EMBL" id="JAWWNJ010000011">
    <property type="protein sequence ID" value="KAK7044370.1"/>
    <property type="molecule type" value="Genomic_DNA"/>
</dbReference>
<name>A0AAW0CYA8_9AGAR</name>
<dbReference type="Proteomes" id="UP001362999">
    <property type="component" value="Unassembled WGS sequence"/>
</dbReference>
<sequence>MVGVTVTSAKAGAAFLTFCGSSILHILPCLRVCVSTHALGHTNRRAEFEVLQPCTSLAQILGGKLVRWMLHLLHNASRFAQLAARPFAFLSLLPFQFDCIITSHDSEVLDCYTIQVRSLLESCFFPSRLETRRTCFFCGSADASANPPAPPALPKLSWSAGAVQAMIPPNSLYILRLECTVAPCCSPINAQRLCEPSPRNPERPR</sequence>
<dbReference type="AlphaFoldDB" id="A0AAW0CYA8"/>